<evidence type="ECO:0000313" key="3">
    <source>
        <dbReference type="EMBL" id="EIC31421.1"/>
    </source>
</evidence>
<dbReference type="Gene3D" id="1.20.1600.10">
    <property type="entry name" value="Outer membrane efflux proteins (OEP)"/>
    <property type="match status" value="1"/>
</dbReference>
<dbReference type="HOGENOM" id="CLU_012817_10_6_6"/>
<dbReference type="PANTHER" id="PTHR30203:SF24">
    <property type="entry name" value="BLR4935 PROTEIN"/>
    <property type="match status" value="1"/>
</dbReference>
<protein>
    <submittedName>
        <fullName evidence="3">Outer membrane protein</fullName>
    </submittedName>
</protein>
<dbReference type="EMBL" id="CM001475">
    <property type="protein sequence ID" value="EIC31421.1"/>
    <property type="molecule type" value="Genomic_DNA"/>
</dbReference>
<feature type="signal peptide" evidence="2">
    <location>
        <begin position="1"/>
        <end position="26"/>
    </location>
</feature>
<sequence length="429" mass="47438">MKTRDRKIRAVAFACLAMLAAVRAVAAELPETVTMQQLLDITRERSPRYAALQQRIEAAGAEIVEAGVLPNPRLSYGRFDLLTRTNTMYDGNVQQQVILEVPVLIAGQRGMRLEAAEKKADAAAADIAADFAGLIYDEWALFVKQLANRQRIAVLDETARYVEHLSGIVSGRLQAGSASRYDLLRIDIEAKNVETRRQTLRNDLSASAAELSILLGLSDWRPEARGELSSLNVPTDINALWADAEASHPDIEAARRGEIAAEADVARAKRERWPTPTFQVGSVFTDSPYGNTSFAGVSVDLPIFDRGQGAIARANAAKHAARLQHDLALARTRGALERAVEMLARRRETRADFERNVIAKLPDLQEMGESSYRLGKGSLLELLDASRSRTETRLTRLDLMQAEIEAELDVLRASGLLIRRFENDPVRMN</sequence>
<dbReference type="Pfam" id="PF02321">
    <property type="entry name" value="OEP"/>
    <property type="match status" value="1"/>
</dbReference>
<dbReference type="InterPro" id="IPR003423">
    <property type="entry name" value="OMP_efflux"/>
</dbReference>
<feature type="chain" id="PRO_5003612226" evidence="2">
    <location>
        <begin position="27"/>
        <end position="429"/>
    </location>
</feature>
<organism evidence="3 4">
    <name type="scientific">Methylomicrobium album BG8</name>
    <dbReference type="NCBI Taxonomy" id="686340"/>
    <lineage>
        <taxon>Bacteria</taxon>
        <taxon>Pseudomonadati</taxon>
        <taxon>Pseudomonadota</taxon>
        <taxon>Gammaproteobacteria</taxon>
        <taxon>Methylococcales</taxon>
        <taxon>Methylococcaceae</taxon>
        <taxon>Methylomicrobium</taxon>
    </lineage>
</organism>
<dbReference type="AlphaFoldDB" id="H8GIA9"/>
<dbReference type="RefSeq" id="WP_005374762.1">
    <property type="nucleotide sequence ID" value="NZ_CM001475.1"/>
</dbReference>
<comment type="similarity">
    <text evidence="1">Belongs to the outer membrane factor (OMF) (TC 1.B.17) family.</text>
</comment>
<dbReference type="STRING" id="686340.Metal_3777"/>
<name>H8GIA9_METAL</name>
<keyword evidence="4" id="KW-1185">Reference proteome</keyword>
<evidence type="ECO:0000313" key="4">
    <source>
        <dbReference type="Proteomes" id="UP000005090"/>
    </source>
</evidence>
<reference evidence="3 4" key="1">
    <citation type="journal article" date="2013" name="Genome Announc.">
        <title>Genome Sequence of the Obligate Gammaproteobacterial Methanotroph Methylomicrobium album Strain BG8.</title>
        <authorList>
            <person name="Kits K.D."/>
            <person name="Kalyuzhnaya M.G."/>
            <person name="Klotz M.G."/>
            <person name="Jetten M.S."/>
            <person name="Op den Camp H.J."/>
            <person name="Vuilleumier S."/>
            <person name="Bringel F."/>
            <person name="Dispirito A.A."/>
            <person name="Murrell J.C."/>
            <person name="Bruce D."/>
            <person name="Cheng J.F."/>
            <person name="Copeland A."/>
            <person name="Goodwin L."/>
            <person name="Hauser L."/>
            <person name="Lajus A."/>
            <person name="Land M.L."/>
            <person name="Lapidus A."/>
            <person name="Lucas S."/>
            <person name="Medigue C."/>
            <person name="Pitluck S."/>
            <person name="Woyke T."/>
            <person name="Zeytun A."/>
            <person name="Stein L.Y."/>
        </authorList>
    </citation>
    <scope>NUCLEOTIDE SEQUENCE [LARGE SCALE GENOMIC DNA]</scope>
    <source>
        <strain evidence="3 4">BG8</strain>
    </source>
</reference>
<gene>
    <name evidence="3" type="ORF">Metal_3777</name>
</gene>
<dbReference type="SUPFAM" id="SSF56954">
    <property type="entry name" value="Outer membrane efflux proteins (OEP)"/>
    <property type="match status" value="1"/>
</dbReference>
<dbReference type="GO" id="GO:0015562">
    <property type="term" value="F:efflux transmembrane transporter activity"/>
    <property type="evidence" value="ECO:0007669"/>
    <property type="project" value="InterPro"/>
</dbReference>
<evidence type="ECO:0000256" key="1">
    <source>
        <dbReference type="ARBA" id="ARBA00007613"/>
    </source>
</evidence>
<proteinExistence type="inferred from homology"/>
<dbReference type="eggNOG" id="COG1538">
    <property type="taxonomic scope" value="Bacteria"/>
</dbReference>
<evidence type="ECO:0000256" key="2">
    <source>
        <dbReference type="SAM" id="SignalP"/>
    </source>
</evidence>
<accession>H8GIA9</accession>
<dbReference type="Proteomes" id="UP000005090">
    <property type="component" value="Chromosome"/>
</dbReference>
<keyword evidence="2" id="KW-0732">Signal</keyword>
<dbReference type="PANTHER" id="PTHR30203">
    <property type="entry name" value="OUTER MEMBRANE CATION EFFLUX PROTEIN"/>
    <property type="match status" value="1"/>
</dbReference>
<dbReference type="InterPro" id="IPR010131">
    <property type="entry name" value="MdtP/NodT-like"/>
</dbReference>